<dbReference type="Pfam" id="PF00111">
    <property type="entry name" value="Fer2"/>
    <property type="match status" value="1"/>
</dbReference>
<dbReference type="Gene3D" id="3.10.20.880">
    <property type="match status" value="1"/>
</dbReference>
<dbReference type="InterPro" id="IPR036010">
    <property type="entry name" value="2Fe-2S_ferredoxin-like_sf"/>
</dbReference>
<proteinExistence type="predicted"/>
<evidence type="ECO:0000259" key="1">
    <source>
        <dbReference type="PROSITE" id="PS51085"/>
    </source>
</evidence>
<organism evidence="2 3">
    <name type="scientific">Candidatus Desulfacyla euxinica</name>
    <dbReference type="NCBI Taxonomy" id="2841693"/>
    <lineage>
        <taxon>Bacteria</taxon>
        <taxon>Deltaproteobacteria</taxon>
        <taxon>Candidatus Desulfacyla</taxon>
    </lineage>
</organism>
<dbReference type="GO" id="GO:0051536">
    <property type="term" value="F:iron-sulfur cluster binding"/>
    <property type="evidence" value="ECO:0007669"/>
    <property type="project" value="InterPro"/>
</dbReference>
<dbReference type="SUPFAM" id="SSF54292">
    <property type="entry name" value="2Fe-2S ferredoxin-like"/>
    <property type="match status" value="1"/>
</dbReference>
<dbReference type="PANTHER" id="PTHR42895:SF2">
    <property type="entry name" value="IRON-SULFUR CLUSTER PROTEIN"/>
    <property type="match status" value="1"/>
</dbReference>
<dbReference type="InterPro" id="IPR041414">
    <property type="entry name" value="Raco-like_middle"/>
</dbReference>
<protein>
    <submittedName>
        <fullName evidence="2">DUF4445 domain-containing protein</fullName>
    </submittedName>
</protein>
<name>A0A8J6T9R8_9DELT</name>
<dbReference type="InterPro" id="IPR027980">
    <property type="entry name" value="RACo_C"/>
</dbReference>
<dbReference type="Proteomes" id="UP000650524">
    <property type="component" value="Unassembled WGS sequence"/>
</dbReference>
<evidence type="ECO:0000313" key="2">
    <source>
        <dbReference type="EMBL" id="MBC8178883.1"/>
    </source>
</evidence>
<dbReference type="InterPro" id="IPR040506">
    <property type="entry name" value="RACo_linker"/>
</dbReference>
<dbReference type="Pfam" id="PF14574">
    <property type="entry name" value="RACo_C_ter"/>
    <property type="match status" value="1"/>
</dbReference>
<dbReference type="PROSITE" id="PS51085">
    <property type="entry name" value="2FE2S_FER_2"/>
    <property type="match status" value="1"/>
</dbReference>
<comment type="caution">
    <text evidence="2">The sequence shown here is derived from an EMBL/GenBank/DDBJ whole genome shotgun (WGS) entry which is preliminary data.</text>
</comment>
<reference evidence="2 3" key="1">
    <citation type="submission" date="2020-08" db="EMBL/GenBank/DDBJ databases">
        <title>Bridging the membrane lipid divide: bacteria of the FCB group superphylum have the potential to synthesize archaeal ether lipids.</title>
        <authorList>
            <person name="Villanueva L."/>
            <person name="Von Meijenfeldt F.A.B."/>
            <person name="Westbye A.B."/>
            <person name="Yadav S."/>
            <person name="Hopmans E.C."/>
            <person name="Dutilh B.E."/>
            <person name="Sinninghe Damste J.S."/>
        </authorList>
    </citation>
    <scope>NUCLEOTIDE SEQUENCE [LARGE SCALE GENOMIC DNA]</scope>
    <source>
        <strain evidence="2">NIOZ-UU27</strain>
    </source>
</reference>
<evidence type="ECO:0000313" key="3">
    <source>
        <dbReference type="Proteomes" id="UP000650524"/>
    </source>
</evidence>
<accession>A0A8J6T9R8</accession>
<dbReference type="Gene3D" id="3.10.20.30">
    <property type="match status" value="1"/>
</dbReference>
<dbReference type="Gene3D" id="3.30.420.480">
    <property type="entry name" value="Domain of unknown function (DUF4445)"/>
    <property type="match status" value="1"/>
</dbReference>
<dbReference type="Pfam" id="PF17650">
    <property type="entry name" value="RACo_linker"/>
    <property type="match status" value="1"/>
</dbReference>
<dbReference type="AlphaFoldDB" id="A0A8J6T9R8"/>
<sequence length="639" mass="69374">MSSYKVTFLPDGEVLEVEDGTTIMGAAQKAGIYINSLCGGEGVCGKCRVQIADGRFRADKHSISFLSKEEVREGYALACQARVDEDAEVIIPPESRLEAEQILMEQPVVDYSQPEKLSVARIPSDPMTLFEPLVQKRYLELKEPNQEDNIGDIERIIRELRTSTDYKSFGMSLRCLQGLALKLRDNDWKVTATIAKHGDLWRILQIEPGDTTDRNYGLAVDVGTTTVVAQLVHLKSGNVIGVAGSHNLQAHYGEDVISRMIFACGNEKGVNPLHGAVVKNINSLIKTLTDEKGLTPEDITCVVAAGNTTMSHLLLSLIPCSIRLDPYVPTANIFPQIRANEIDIGINPEGVLETIADVASYVGGDIVAGVLACGMADRPETKVLIDVGTNGEIAIGNSEWMVCCSASAGPAFEGGGIRNGMRATRGAIERVKIKNGEVTYSTIGKAKPRGICGSGLIDLIYELVKNGIINSDGKFDLSRNSERVVEREGKPEFILAYAKDTETGKDLTISETGIGNLIRSKGAVFAAIKSLMDYVGLGFEDIDTFFVAGGFGTYLDIPRAIGIGLLPDIDTERIQFIGNSSLMGARMALLSAHAFERTIKIAKSMTNIELSTYQPFMDEYVAAMFLPHTDKKLFPSVDY</sequence>
<dbReference type="InterPro" id="IPR042259">
    <property type="entry name" value="Raco-like_middle_sf"/>
</dbReference>
<dbReference type="CDD" id="cd00207">
    <property type="entry name" value="fer2"/>
    <property type="match status" value="1"/>
</dbReference>
<dbReference type="PANTHER" id="PTHR42895">
    <property type="entry name" value="IRON-SULFUR CLUSTER-BINDING PROTEIN-RELATED"/>
    <property type="match status" value="1"/>
</dbReference>
<dbReference type="InterPro" id="IPR001041">
    <property type="entry name" value="2Fe-2S_ferredoxin-type"/>
</dbReference>
<dbReference type="InterPro" id="IPR012675">
    <property type="entry name" value="Beta-grasp_dom_sf"/>
</dbReference>
<gene>
    <name evidence="2" type="ORF">H8E19_15875</name>
</gene>
<dbReference type="Pfam" id="PF17651">
    <property type="entry name" value="Raco_middle"/>
    <property type="match status" value="1"/>
</dbReference>
<dbReference type="EMBL" id="JACNJD010000323">
    <property type="protein sequence ID" value="MBC8178883.1"/>
    <property type="molecule type" value="Genomic_DNA"/>
</dbReference>
<dbReference type="InterPro" id="IPR052911">
    <property type="entry name" value="Corrinoid_activation_enz"/>
</dbReference>
<feature type="domain" description="2Fe-2S ferredoxin-type" evidence="1">
    <location>
        <begin position="4"/>
        <end position="95"/>
    </location>
</feature>